<protein>
    <submittedName>
        <fullName evidence="3">Uncharacterized protein</fullName>
    </submittedName>
</protein>
<organism evidence="3 4">
    <name type="scientific">Candidatus Obscuribacter phosphatis</name>
    <dbReference type="NCBI Taxonomy" id="1906157"/>
    <lineage>
        <taxon>Bacteria</taxon>
        <taxon>Bacillati</taxon>
        <taxon>Candidatus Melainabacteria</taxon>
        <taxon>Candidatus Obscuribacterales</taxon>
        <taxon>Candidatus Obscuribacteraceae</taxon>
        <taxon>Candidatus Obscuribacter</taxon>
    </lineage>
</organism>
<proteinExistence type="predicted"/>
<dbReference type="EMBL" id="JAFLCK010000001">
    <property type="protein sequence ID" value="MBN8658902.1"/>
    <property type="molecule type" value="Genomic_DNA"/>
</dbReference>
<dbReference type="Proteomes" id="UP000664277">
    <property type="component" value="Unassembled WGS sequence"/>
</dbReference>
<name>A0A8J7PD02_9BACT</name>
<comment type="caution">
    <text evidence="3">The sequence shown here is derived from an EMBL/GenBank/DDBJ whole genome shotgun (WGS) entry which is preliminary data.</text>
</comment>
<evidence type="ECO:0000313" key="3">
    <source>
        <dbReference type="EMBL" id="MBN8658902.1"/>
    </source>
</evidence>
<evidence type="ECO:0000313" key="4">
    <source>
        <dbReference type="Proteomes" id="UP000664277"/>
    </source>
</evidence>
<keyword evidence="2" id="KW-0812">Transmembrane</keyword>
<sequence>MALPKNLSKYAGGLVVLVAASLMLGSIFDYVSGLIRIVSVIVTVVAVSWLAVFIMSRMKGSKSKRAGSTQPDQDDTKDEET</sequence>
<evidence type="ECO:0000256" key="1">
    <source>
        <dbReference type="SAM" id="MobiDB-lite"/>
    </source>
</evidence>
<feature type="transmembrane region" description="Helical" evidence="2">
    <location>
        <begin position="7"/>
        <end position="28"/>
    </location>
</feature>
<reference evidence="3" key="1">
    <citation type="submission" date="2021-02" db="EMBL/GenBank/DDBJ databases">
        <title>Genome-Resolved Metagenomics of a Microbial Community Performing Photosynthetic Biological Nutrient Removal.</title>
        <authorList>
            <person name="Mcdaniel E.A."/>
        </authorList>
    </citation>
    <scope>NUCLEOTIDE SEQUENCE</scope>
    <source>
        <strain evidence="3">UWPOB_OBS1</strain>
    </source>
</reference>
<feature type="transmembrane region" description="Helical" evidence="2">
    <location>
        <begin position="34"/>
        <end position="55"/>
    </location>
</feature>
<feature type="compositionally biased region" description="Acidic residues" evidence="1">
    <location>
        <begin position="72"/>
        <end position="81"/>
    </location>
</feature>
<keyword evidence="2" id="KW-1133">Transmembrane helix</keyword>
<dbReference type="AlphaFoldDB" id="A0A8J7PD02"/>
<gene>
    <name evidence="3" type="ORF">J0M35_00955</name>
</gene>
<accession>A0A8J7PD02</accession>
<feature type="region of interest" description="Disordered" evidence="1">
    <location>
        <begin position="59"/>
        <end position="81"/>
    </location>
</feature>
<keyword evidence="2" id="KW-0472">Membrane</keyword>
<evidence type="ECO:0000256" key="2">
    <source>
        <dbReference type="SAM" id="Phobius"/>
    </source>
</evidence>